<sequence>MAPTVESINKLIQLLLPISSDRTDAALKRRVHSTLLYPPESEPSRHEVRKRWLRMLERRRIEHQLVLTEELTRMYEELNGILISGKDDTLAKNVDQVLGFLMALHNSPGSEIINIATRWQEDRKKKVQPETEAEANVRLYRSIIFDEPFEGDHWQTDIYAGSSSSYSGSVVSSDWNSTTADAVINQHPILPENLPIEFTSPLVELPQDSDIIQDQDNAQRLDTYKMALNGLEKLAYWSKTETLKPDRKISELIAVREVLSALQALGGDYIFCKSSTEPQTIQLHDDIPTISKHSEITSRSIFKSYIPLLSSLEKLRSLSQTNSQGVQQITRTQEAFTSSLCRLLQRFDIFLTSIELKILNLPITRIHSTFEDSNSGTVISLVRIYNDLESLGWIELLSALASINLGSDTQANQYSEHAAANTRDLLNSVYRIALFFDAHSNCAIAVEESRRVFLDTFEPVWNWIGNWMLHGRLPGGRNSQPIQTENSTEEESISTLPDMSYFEDRDSKEFFIQQTELGTSWKSGDWWQRGHVLRTEFSSTTCQAQDVVPEFLEEFVLEILEGGKARALINILQCDQSEDIVKETWPHLNDILDGDSVAHQETSSPALHHDQPGRLLRSYLLSQSVPDAHSLPHPLPFPRSENSPSITKQPMDFKSNLSSKLESYILGSNQVNHEHLHQRFMSPSQLNSYLIGLNDFFLHGCLCTSFFVKAVLNDIDENSVSSIKPSYFNSKRWWDSQVINQNLSKALELSPHSSFKLCLPKVTVNREQRYETDPIKCLNGIQIDLIIPAPLNYILNEKIILKNYNQIFIILSQLSYSSKILNNLLLIKPNYQFSSINGQTFEQQIESRSFYKLKNRLNWFINLLMDYYMNLIINQWKHKIILQIQNLINLSEKVEKVKHWMKRLISLMFLSEETVPLHRIIIQIFKLCNTCSEVWTAFNRQSNSLAFMNGLDETNIDTERRRRREVRWRKRLEKDQYTLIDDEVGGIELVNPIEEGYEGGAVEDLSIAEVDSPNTTRFSHVPSFIIKTTEDESFGEQFIRMNLEFEKLLGALQRGIGLLGRRSNKYYKTKINLNRFDEDEDGEFGKDKINEDEGKVHDLTGENFVHEQDDLDSLMLFECRLDEWLL</sequence>
<evidence type="ECO:0000256" key="1">
    <source>
        <dbReference type="ARBA" id="ARBA00004245"/>
    </source>
</evidence>
<comment type="subcellular location">
    <subcellularLocation>
        <location evidence="1">Cytoplasm</location>
        <location evidence="1">Cytoskeleton</location>
    </subcellularLocation>
</comment>
<dbReference type="InterPro" id="IPR040457">
    <property type="entry name" value="GCP_C"/>
</dbReference>
<feature type="domain" description="Gamma tubulin complex component C-terminal" evidence="6">
    <location>
        <begin position="742"/>
        <end position="963"/>
    </location>
</feature>
<comment type="caution">
    <text evidence="7">The sequence shown here is derived from an EMBL/GenBank/DDBJ whole genome shotgun (WGS) entry which is preliminary data.</text>
</comment>
<evidence type="ECO:0000256" key="2">
    <source>
        <dbReference type="ARBA" id="ARBA00010337"/>
    </source>
</evidence>
<dbReference type="GO" id="GO:0000930">
    <property type="term" value="C:gamma-tubulin complex"/>
    <property type="evidence" value="ECO:0007669"/>
    <property type="project" value="UniProtKB-ARBA"/>
</dbReference>
<dbReference type="EMBL" id="MU167286">
    <property type="protein sequence ID" value="KAG0144932.1"/>
    <property type="molecule type" value="Genomic_DNA"/>
</dbReference>
<keyword evidence="8" id="KW-1185">Reference proteome</keyword>
<dbReference type="GO" id="GO:0005816">
    <property type="term" value="C:spindle pole body"/>
    <property type="evidence" value="ECO:0007669"/>
    <property type="project" value="UniProtKB-ARBA"/>
</dbReference>
<dbReference type="Pfam" id="PF04130">
    <property type="entry name" value="GCP_C_terminal"/>
    <property type="match status" value="1"/>
</dbReference>
<name>A0A9P6NIR6_9BASI</name>
<dbReference type="GO" id="GO:0005874">
    <property type="term" value="C:microtubule"/>
    <property type="evidence" value="ECO:0007669"/>
    <property type="project" value="UniProtKB-KW"/>
</dbReference>
<keyword evidence="5" id="KW-0206">Cytoskeleton</keyword>
<reference evidence="7" key="1">
    <citation type="submission" date="2013-11" db="EMBL/GenBank/DDBJ databases">
        <title>Genome sequence of the fusiform rust pathogen reveals effectors for host alternation and coevolution with pine.</title>
        <authorList>
            <consortium name="DOE Joint Genome Institute"/>
            <person name="Smith K."/>
            <person name="Pendleton A."/>
            <person name="Kubisiak T."/>
            <person name="Anderson C."/>
            <person name="Salamov A."/>
            <person name="Aerts A."/>
            <person name="Riley R."/>
            <person name="Clum A."/>
            <person name="Lindquist E."/>
            <person name="Ence D."/>
            <person name="Campbell M."/>
            <person name="Kronenberg Z."/>
            <person name="Feau N."/>
            <person name="Dhillon B."/>
            <person name="Hamelin R."/>
            <person name="Burleigh J."/>
            <person name="Smith J."/>
            <person name="Yandell M."/>
            <person name="Nelson C."/>
            <person name="Grigoriev I."/>
            <person name="Davis J."/>
        </authorList>
    </citation>
    <scope>NUCLEOTIDE SEQUENCE</scope>
    <source>
        <strain evidence="7">G11</strain>
    </source>
</reference>
<dbReference type="InterPro" id="IPR042241">
    <property type="entry name" value="GCP_C_sf"/>
</dbReference>
<evidence type="ECO:0000313" key="7">
    <source>
        <dbReference type="EMBL" id="KAG0144932.1"/>
    </source>
</evidence>
<comment type="similarity">
    <text evidence="2">Belongs to the TUBGCP family.</text>
</comment>
<protein>
    <recommendedName>
        <fullName evidence="6">Gamma tubulin complex component C-terminal domain-containing protein</fullName>
    </recommendedName>
</protein>
<proteinExistence type="inferred from homology"/>
<evidence type="ECO:0000256" key="4">
    <source>
        <dbReference type="ARBA" id="ARBA00022701"/>
    </source>
</evidence>
<organism evidence="7 8">
    <name type="scientific">Cronartium quercuum f. sp. fusiforme G11</name>
    <dbReference type="NCBI Taxonomy" id="708437"/>
    <lineage>
        <taxon>Eukaryota</taxon>
        <taxon>Fungi</taxon>
        <taxon>Dikarya</taxon>
        <taxon>Basidiomycota</taxon>
        <taxon>Pucciniomycotina</taxon>
        <taxon>Pucciniomycetes</taxon>
        <taxon>Pucciniales</taxon>
        <taxon>Coleosporiaceae</taxon>
        <taxon>Cronartium</taxon>
    </lineage>
</organism>
<dbReference type="OrthoDB" id="66546at2759"/>
<evidence type="ECO:0000256" key="3">
    <source>
        <dbReference type="ARBA" id="ARBA00022490"/>
    </source>
</evidence>
<dbReference type="GO" id="GO:0043015">
    <property type="term" value="F:gamma-tubulin binding"/>
    <property type="evidence" value="ECO:0007669"/>
    <property type="project" value="InterPro"/>
</dbReference>
<keyword evidence="4" id="KW-0493">Microtubule</keyword>
<dbReference type="Gene3D" id="1.20.120.1900">
    <property type="entry name" value="Gamma-tubulin complex, C-terminal domain"/>
    <property type="match status" value="1"/>
</dbReference>
<keyword evidence="3" id="KW-0963">Cytoplasm</keyword>
<dbReference type="Proteomes" id="UP000886653">
    <property type="component" value="Unassembled WGS sequence"/>
</dbReference>
<dbReference type="GO" id="GO:0007020">
    <property type="term" value="P:microtubule nucleation"/>
    <property type="evidence" value="ECO:0007669"/>
    <property type="project" value="UniProtKB-ARBA"/>
</dbReference>
<dbReference type="AlphaFoldDB" id="A0A9P6NIR6"/>
<evidence type="ECO:0000313" key="8">
    <source>
        <dbReference type="Proteomes" id="UP000886653"/>
    </source>
</evidence>
<evidence type="ECO:0000256" key="5">
    <source>
        <dbReference type="ARBA" id="ARBA00023212"/>
    </source>
</evidence>
<accession>A0A9P6NIR6</accession>
<gene>
    <name evidence="7" type="ORF">CROQUDRAFT_659374</name>
</gene>
<evidence type="ECO:0000259" key="6">
    <source>
        <dbReference type="Pfam" id="PF04130"/>
    </source>
</evidence>